<dbReference type="AlphaFoldDB" id="A0A0A9AYD4"/>
<sequence length="65" mass="7455">MSHALKLLSWVLENHIDTAQIKQSSWSLNVCLSGCLLNWNYLLVPTELCRFLCVCIMMCLQVTEP</sequence>
<proteinExistence type="predicted"/>
<evidence type="ECO:0000313" key="1">
    <source>
        <dbReference type="EMBL" id="JAD52072.1"/>
    </source>
</evidence>
<reference evidence="1" key="2">
    <citation type="journal article" date="2015" name="Data Brief">
        <title>Shoot transcriptome of the giant reed, Arundo donax.</title>
        <authorList>
            <person name="Barrero R.A."/>
            <person name="Guerrero F.D."/>
            <person name="Moolhuijzen P."/>
            <person name="Goolsby J.A."/>
            <person name="Tidwell J."/>
            <person name="Bellgard S.E."/>
            <person name="Bellgard M.I."/>
        </authorList>
    </citation>
    <scope>NUCLEOTIDE SEQUENCE</scope>
    <source>
        <tissue evidence="1">Shoot tissue taken approximately 20 cm above the soil surface</tissue>
    </source>
</reference>
<dbReference type="EMBL" id="GBRH01245823">
    <property type="protein sequence ID" value="JAD52072.1"/>
    <property type="molecule type" value="Transcribed_RNA"/>
</dbReference>
<organism evidence="1">
    <name type="scientific">Arundo donax</name>
    <name type="common">Giant reed</name>
    <name type="synonym">Donax arundinaceus</name>
    <dbReference type="NCBI Taxonomy" id="35708"/>
    <lineage>
        <taxon>Eukaryota</taxon>
        <taxon>Viridiplantae</taxon>
        <taxon>Streptophyta</taxon>
        <taxon>Embryophyta</taxon>
        <taxon>Tracheophyta</taxon>
        <taxon>Spermatophyta</taxon>
        <taxon>Magnoliopsida</taxon>
        <taxon>Liliopsida</taxon>
        <taxon>Poales</taxon>
        <taxon>Poaceae</taxon>
        <taxon>PACMAD clade</taxon>
        <taxon>Arundinoideae</taxon>
        <taxon>Arundineae</taxon>
        <taxon>Arundo</taxon>
    </lineage>
</organism>
<name>A0A0A9AYD4_ARUDO</name>
<reference evidence="1" key="1">
    <citation type="submission" date="2014-09" db="EMBL/GenBank/DDBJ databases">
        <authorList>
            <person name="Magalhaes I.L.F."/>
            <person name="Oliveira U."/>
            <person name="Santos F.R."/>
            <person name="Vidigal T.H.D.A."/>
            <person name="Brescovit A.D."/>
            <person name="Santos A.J."/>
        </authorList>
    </citation>
    <scope>NUCLEOTIDE SEQUENCE</scope>
    <source>
        <tissue evidence="1">Shoot tissue taken approximately 20 cm above the soil surface</tissue>
    </source>
</reference>
<protein>
    <submittedName>
        <fullName evidence="1">Uncharacterized protein</fullName>
    </submittedName>
</protein>
<accession>A0A0A9AYD4</accession>